<dbReference type="Gene3D" id="1.10.1240.10">
    <property type="entry name" value="Methionine synthase domain"/>
    <property type="match status" value="1"/>
</dbReference>
<dbReference type="InterPro" id="IPR036594">
    <property type="entry name" value="Meth_synthase_dom"/>
</dbReference>
<reference evidence="2" key="1">
    <citation type="journal article" date="2014" name="Front. Microbiol.">
        <title>High frequency of phylogenetically diverse reductive dehalogenase-homologous genes in deep subseafloor sedimentary metagenomes.</title>
        <authorList>
            <person name="Kawai M."/>
            <person name="Futagami T."/>
            <person name="Toyoda A."/>
            <person name="Takaki Y."/>
            <person name="Nishi S."/>
            <person name="Hori S."/>
            <person name="Arai W."/>
            <person name="Tsubouchi T."/>
            <person name="Morono Y."/>
            <person name="Uchiyama I."/>
            <person name="Ito T."/>
            <person name="Fujiyama A."/>
            <person name="Inagaki F."/>
            <person name="Takami H."/>
        </authorList>
    </citation>
    <scope>NUCLEOTIDE SEQUENCE</scope>
    <source>
        <strain evidence="2">Expedition CK06-06</strain>
    </source>
</reference>
<gene>
    <name evidence="2" type="ORF">S01H4_62040</name>
</gene>
<name>X1E5T5_9ZZZZ</name>
<dbReference type="EMBL" id="BART01036923">
    <property type="protein sequence ID" value="GAH15765.1"/>
    <property type="molecule type" value="Genomic_DNA"/>
</dbReference>
<dbReference type="Pfam" id="PF02607">
    <property type="entry name" value="B12-binding_2"/>
    <property type="match status" value="1"/>
</dbReference>
<dbReference type="SUPFAM" id="SSF47644">
    <property type="entry name" value="Methionine synthase domain"/>
    <property type="match status" value="1"/>
</dbReference>
<evidence type="ECO:0000259" key="1">
    <source>
        <dbReference type="PROSITE" id="PS51337"/>
    </source>
</evidence>
<proteinExistence type="predicted"/>
<feature type="non-terminal residue" evidence="2">
    <location>
        <position position="1"/>
    </location>
</feature>
<dbReference type="InterPro" id="IPR003759">
    <property type="entry name" value="Cbl-bd_cap"/>
</dbReference>
<dbReference type="AlphaFoldDB" id="X1E5T5"/>
<organism evidence="2">
    <name type="scientific">marine sediment metagenome</name>
    <dbReference type="NCBI Taxonomy" id="412755"/>
    <lineage>
        <taxon>unclassified sequences</taxon>
        <taxon>metagenomes</taxon>
        <taxon>ecological metagenomes</taxon>
    </lineage>
</organism>
<protein>
    <recommendedName>
        <fullName evidence="1">B12-binding N-terminal domain-containing protein</fullName>
    </recommendedName>
</protein>
<sequence length="131" mass="14489">SSVQQAIEEQIASDQIMNESLMPAIRDIGESMEEGDFFMPEVKISTKTLLAVSEILRPYIVDAQKQANYAVPPWTGEGDIDDIGTYLKSKIDDSMDLSAEEKMGILDMVASGLDTHEFTPCKIQAIETDDQ</sequence>
<evidence type="ECO:0000313" key="2">
    <source>
        <dbReference type="EMBL" id="GAH15765.1"/>
    </source>
</evidence>
<feature type="domain" description="B12-binding N-terminal" evidence="1">
    <location>
        <begin position="1"/>
        <end position="68"/>
    </location>
</feature>
<accession>X1E5T5</accession>
<comment type="caution">
    <text evidence="2">The sequence shown here is derived from an EMBL/GenBank/DDBJ whole genome shotgun (WGS) entry which is preliminary data.</text>
</comment>
<dbReference type="PROSITE" id="PS51337">
    <property type="entry name" value="B12_BINDING_NTER"/>
    <property type="match status" value="1"/>
</dbReference>